<proteinExistence type="predicted"/>
<organism evidence="1">
    <name type="scientific">Myoviridae sp. ctpjm1</name>
    <dbReference type="NCBI Taxonomy" id="2826699"/>
    <lineage>
        <taxon>Viruses</taxon>
        <taxon>Duplodnaviria</taxon>
        <taxon>Heunggongvirae</taxon>
        <taxon>Uroviricota</taxon>
        <taxon>Caudoviricetes</taxon>
    </lineage>
</organism>
<sequence length="142" mass="15384">MMLPIPSKALLSGSLKTALPLLLAAALAAYSYRAGYLKRDAAAKLETAQIQQVHAAARLKAEQEYSAKLAAAAAEKQRWSDYAQTQSAKLAAAEHTLEQKQHAIRQEIPHAIRKDNADGRCFGGLGADSLRLYRQAFGYSAD</sequence>
<reference evidence="1" key="1">
    <citation type="journal article" date="2021" name="Proc. Natl. Acad. Sci. U.S.A.">
        <title>A Catalog of Tens of Thousands of Viruses from Human Metagenomes Reveals Hidden Associations with Chronic Diseases.</title>
        <authorList>
            <person name="Tisza M.J."/>
            <person name="Buck C.B."/>
        </authorList>
    </citation>
    <scope>NUCLEOTIDE SEQUENCE</scope>
    <source>
        <strain evidence="1">Ctpjm1</strain>
    </source>
</reference>
<name>A0A8S5NPB7_9CAUD</name>
<accession>A0A8S5NPB7</accession>
<dbReference type="EMBL" id="BK015208">
    <property type="protein sequence ID" value="DAD96072.1"/>
    <property type="molecule type" value="Genomic_DNA"/>
</dbReference>
<evidence type="ECO:0000313" key="1">
    <source>
        <dbReference type="EMBL" id="DAD96072.1"/>
    </source>
</evidence>
<evidence type="ECO:0008006" key="2">
    <source>
        <dbReference type="Google" id="ProtNLM"/>
    </source>
</evidence>
<protein>
    <recommendedName>
        <fullName evidence="2">Phage associated protein</fullName>
    </recommendedName>
</protein>